<evidence type="ECO:0000313" key="2">
    <source>
        <dbReference type="EMBL" id="MBB5475827.1"/>
    </source>
</evidence>
<dbReference type="AlphaFoldDB" id="A0A840VGD0"/>
<dbReference type="PANTHER" id="PTHR30388">
    <property type="entry name" value="ALDEHYDE OXIDOREDUCTASE MOLYBDENUM COFACTOR ASSEMBLY PROTEIN"/>
    <property type="match status" value="1"/>
</dbReference>
<dbReference type="InterPro" id="IPR027051">
    <property type="entry name" value="XdhC_Rossmann_dom"/>
</dbReference>
<feature type="domain" description="TRASH" evidence="1">
    <location>
        <begin position="253"/>
        <end position="290"/>
    </location>
</feature>
<dbReference type="Gene3D" id="3.40.50.720">
    <property type="entry name" value="NAD(P)-binding Rossmann-like Domain"/>
    <property type="match status" value="1"/>
</dbReference>
<dbReference type="RefSeq" id="WP_184175791.1">
    <property type="nucleotide sequence ID" value="NZ_BMNF01000008.1"/>
</dbReference>
<evidence type="ECO:0000259" key="1">
    <source>
        <dbReference type="SMART" id="SM00746"/>
    </source>
</evidence>
<dbReference type="InterPro" id="IPR011017">
    <property type="entry name" value="TRASH_dom"/>
</dbReference>
<organism evidence="2 3">
    <name type="scientific">Micromonospora parathelypteridis</name>
    <dbReference type="NCBI Taxonomy" id="1839617"/>
    <lineage>
        <taxon>Bacteria</taxon>
        <taxon>Bacillati</taxon>
        <taxon>Actinomycetota</taxon>
        <taxon>Actinomycetes</taxon>
        <taxon>Micromonosporales</taxon>
        <taxon>Micromonosporaceae</taxon>
        <taxon>Micromonospora</taxon>
    </lineage>
</organism>
<dbReference type="SMART" id="SM00746">
    <property type="entry name" value="TRASH"/>
    <property type="match status" value="1"/>
</dbReference>
<dbReference type="PANTHER" id="PTHR30388:SF4">
    <property type="entry name" value="MOLYBDENUM COFACTOR INSERTION CHAPERONE PAOD"/>
    <property type="match status" value="1"/>
</dbReference>
<dbReference type="InterPro" id="IPR052698">
    <property type="entry name" value="MoCofactor_Util/Proc"/>
</dbReference>
<gene>
    <name evidence="2" type="ORF">HNR20_000332</name>
</gene>
<dbReference type="Pfam" id="PF02625">
    <property type="entry name" value="XdhC_CoxI"/>
    <property type="match status" value="1"/>
</dbReference>
<keyword evidence="3" id="KW-1185">Reference proteome</keyword>
<evidence type="ECO:0000313" key="3">
    <source>
        <dbReference type="Proteomes" id="UP000586947"/>
    </source>
</evidence>
<accession>A0A840VGD0</accession>
<dbReference type="InterPro" id="IPR003777">
    <property type="entry name" value="XdhC_CoxI"/>
</dbReference>
<proteinExistence type="predicted"/>
<comment type="caution">
    <text evidence="2">The sequence shown here is derived from an EMBL/GenBank/DDBJ whole genome shotgun (WGS) entry which is preliminary data.</text>
</comment>
<dbReference type="EMBL" id="JACHDP010000001">
    <property type="protein sequence ID" value="MBB5475827.1"/>
    <property type="molecule type" value="Genomic_DNA"/>
</dbReference>
<reference evidence="2 3" key="1">
    <citation type="submission" date="2020-08" db="EMBL/GenBank/DDBJ databases">
        <title>Sequencing the genomes of 1000 actinobacteria strains.</title>
        <authorList>
            <person name="Klenk H.-P."/>
        </authorList>
    </citation>
    <scope>NUCLEOTIDE SEQUENCE [LARGE SCALE GENOMIC DNA]</scope>
    <source>
        <strain evidence="2 3">DSM 103125</strain>
    </source>
</reference>
<dbReference type="Proteomes" id="UP000586947">
    <property type="component" value="Unassembled WGS sequence"/>
</dbReference>
<dbReference type="Pfam" id="PF13478">
    <property type="entry name" value="XdhC_C"/>
    <property type="match status" value="1"/>
</dbReference>
<protein>
    <submittedName>
        <fullName evidence="2">Xanthine dehydrogenase accessory factor</fullName>
    </submittedName>
</protein>
<sequence>MTTIAERARELTVAREPFVHATVVRAQDPTSARPGDAAVIRTDGSIEGFVGGVCAESSVRAAALDTLRDGSALLLRVLPDGEAPFPDTPGARVVVNPCHSGGAIEVFLQPVLPAPALRVFGSTPISAAVETLAAFLDFDVVTADDCAGCTAVVVAGLGKGEQEAIRAALDAGVEFIALVASSRRGAALLDELGLTDAERARVHSPAGLEIRASTPPEIALSIMSEVVRAIRANGLTPAPASDAPAGRPHQAVDPVCGMTVLVGSETPHTRVDGQDFWFCCAGCLATYLAA</sequence>
<name>A0A840VGD0_9ACTN</name>